<feature type="transmembrane region" description="Helical" evidence="1">
    <location>
        <begin position="128"/>
        <end position="147"/>
    </location>
</feature>
<proteinExistence type="predicted"/>
<keyword evidence="1" id="KW-0812">Transmembrane</keyword>
<gene>
    <name evidence="2" type="ORF">F3087_29350</name>
</gene>
<accession>A0A5N0E9W1</accession>
<sequence length="212" mass="23429">MSSRISARPAELNERLMRDEVGPVFWTPIVRRDTRLRKESKNDRGRHATLSHTIALDLQRKGSSKRIPSMARTRKPATTGELRAGRVVVVVLFLPWVLLFLVVKWCVTHPEQVARAVNWVVGAMRGHPKVFAFASIASGAAAAVNNIALGNPWGVVIGSAWMVASVAWLAWLRSRDRAAATREIAARADAQHAAYLAGDDWGVYGYRDRPDG</sequence>
<dbReference type="AlphaFoldDB" id="A0A5N0E9W1"/>
<dbReference type="RefSeq" id="WP_150405294.1">
    <property type="nucleotide sequence ID" value="NZ_VXLC01000015.1"/>
</dbReference>
<evidence type="ECO:0000256" key="1">
    <source>
        <dbReference type="SAM" id="Phobius"/>
    </source>
</evidence>
<name>A0A5N0E9W1_9NOCA</name>
<reference evidence="2 3" key="1">
    <citation type="submission" date="2019-09" db="EMBL/GenBank/DDBJ databases">
        <authorList>
            <person name="Wang X."/>
        </authorList>
    </citation>
    <scope>NUCLEOTIDE SEQUENCE [LARGE SCALE GENOMIC DNA]</scope>
    <source>
        <strain evidence="2 3">CICC 11023</strain>
    </source>
</reference>
<feature type="transmembrane region" description="Helical" evidence="1">
    <location>
        <begin position="153"/>
        <end position="172"/>
    </location>
</feature>
<keyword evidence="1" id="KW-1133">Transmembrane helix</keyword>
<keyword evidence="3" id="KW-1185">Reference proteome</keyword>
<evidence type="ECO:0000313" key="3">
    <source>
        <dbReference type="Proteomes" id="UP000323876"/>
    </source>
</evidence>
<organism evidence="2 3">
    <name type="scientific">Nocardia colli</name>
    <dbReference type="NCBI Taxonomy" id="2545717"/>
    <lineage>
        <taxon>Bacteria</taxon>
        <taxon>Bacillati</taxon>
        <taxon>Actinomycetota</taxon>
        <taxon>Actinomycetes</taxon>
        <taxon>Mycobacteriales</taxon>
        <taxon>Nocardiaceae</taxon>
        <taxon>Nocardia</taxon>
    </lineage>
</organism>
<evidence type="ECO:0000313" key="2">
    <source>
        <dbReference type="EMBL" id="KAA8885736.1"/>
    </source>
</evidence>
<keyword evidence="1" id="KW-0472">Membrane</keyword>
<comment type="caution">
    <text evidence="2">The sequence shown here is derived from an EMBL/GenBank/DDBJ whole genome shotgun (WGS) entry which is preliminary data.</text>
</comment>
<dbReference type="Proteomes" id="UP000323876">
    <property type="component" value="Unassembled WGS sequence"/>
</dbReference>
<dbReference type="OrthoDB" id="4556057at2"/>
<dbReference type="EMBL" id="VXLC01000015">
    <property type="protein sequence ID" value="KAA8885736.1"/>
    <property type="molecule type" value="Genomic_DNA"/>
</dbReference>
<feature type="transmembrane region" description="Helical" evidence="1">
    <location>
        <begin position="87"/>
        <end position="107"/>
    </location>
</feature>
<protein>
    <submittedName>
        <fullName evidence="2">Uncharacterized protein</fullName>
    </submittedName>
</protein>